<feature type="transmembrane region" description="Helical" evidence="7">
    <location>
        <begin position="95"/>
        <end position="120"/>
    </location>
</feature>
<keyword evidence="3 7" id="KW-1133">Transmembrane helix</keyword>
<feature type="transmembrane region" description="Helical" evidence="7">
    <location>
        <begin position="132"/>
        <end position="163"/>
    </location>
</feature>
<comment type="similarity">
    <text evidence="5">Belongs to the SAT4 family.</text>
</comment>
<accession>A0AA40EMI2</accession>
<evidence type="ECO:0000256" key="6">
    <source>
        <dbReference type="SAM" id="MobiDB-lite"/>
    </source>
</evidence>
<evidence type="ECO:0000256" key="5">
    <source>
        <dbReference type="ARBA" id="ARBA00038359"/>
    </source>
</evidence>
<dbReference type="AlphaFoldDB" id="A0AA40EMI2"/>
<evidence type="ECO:0000313" key="9">
    <source>
        <dbReference type="EMBL" id="KAK0742072.1"/>
    </source>
</evidence>
<evidence type="ECO:0000256" key="4">
    <source>
        <dbReference type="ARBA" id="ARBA00023136"/>
    </source>
</evidence>
<feature type="region of interest" description="Disordered" evidence="6">
    <location>
        <begin position="325"/>
        <end position="395"/>
    </location>
</feature>
<dbReference type="PANTHER" id="PTHR33048">
    <property type="entry name" value="PTH11-LIKE INTEGRAL MEMBRANE PROTEIN (AFU_ORTHOLOGUE AFUA_5G11245)"/>
    <property type="match status" value="1"/>
</dbReference>
<evidence type="ECO:0000256" key="7">
    <source>
        <dbReference type="SAM" id="Phobius"/>
    </source>
</evidence>
<feature type="transmembrane region" description="Helical" evidence="7">
    <location>
        <begin position="20"/>
        <end position="43"/>
    </location>
</feature>
<dbReference type="Pfam" id="PF20684">
    <property type="entry name" value="Fung_rhodopsin"/>
    <property type="match status" value="1"/>
</dbReference>
<evidence type="ECO:0000256" key="3">
    <source>
        <dbReference type="ARBA" id="ARBA00022989"/>
    </source>
</evidence>
<dbReference type="PANTHER" id="PTHR33048:SF55">
    <property type="entry name" value="INTEGRAL MEMBRANE PROTEIN"/>
    <property type="match status" value="1"/>
</dbReference>
<evidence type="ECO:0000313" key="10">
    <source>
        <dbReference type="Proteomes" id="UP001172159"/>
    </source>
</evidence>
<dbReference type="EMBL" id="JAUKTV010000003">
    <property type="protein sequence ID" value="KAK0742072.1"/>
    <property type="molecule type" value="Genomic_DNA"/>
</dbReference>
<evidence type="ECO:0000259" key="8">
    <source>
        <dbReference type="Pfam" id="PF20684"/>
    </source>
</evidence>
<name>A0AA40EMI2_9PEZI</name>
<feature type="transmembrane region" description="Helical" evidence="7">
    <location>
        <begin position="249"/>
        <end position="272"/>
    </location>
</feature>
<comment type="caution">
    <text evidence="9">The sequence shown here is derived from an EMBL/GenBank/DDBJ whole genome shotgun (WGS) entry which is preliminary data.</text>
</comment>
<sequence length="395" mass="43419">MASQQPQQPYPGYADENRAHWVLIPTILFTILCPFLLAIRIYARRATTTLDIGDWISALALFFNIATNVMFFAMVRHGFGKHSDVLPKPDLFAALQIWFFGQITHKIALHLTKVSLLLLYVRIFSHVRAFKLTAMSLIIFIILYMISSTIVGICQCIPVASAWDLNIPGKCLNLYIIWNMNGIVSLATDVAILILPFPLVFGLHIPLSQKVMLMPVFGLGVFIVVASALRVHSLLVSHVTDRTYDIIGTLWTIIEYNLAFVCLCLPSVRVLLVKTWPNIFKSSVGRSQTSGVTPGNGYTRSGTGGVRSWPSKIGLELDTRRRWSRVGGDGTGLDGSDSTDEILRPGEEGAGGRDVPGPEAGAGITRTVRYDVEFEPVTPPAPAVARSGRANEPQD</sequence>
<feature type="transmembrane region" description="Helical" evidence="7">
    <location>
        <begin position="175"/>
        <end position="199"/>
    </location>
</feature>
<gene>
    <name evidence="9" type="ORF">B0T21DRAFT_408918</name>
</gene>
<organism evidence="9 10">
    <name type="scientific">Apiosordaria backusii</name>
    <dbReference type="NCBI Taxonomy" id="314023"/>
    <lineage>
        <taxon>Eukaryota</taxon>
        <taxon>Fungi</taxon>
        <taxon>Dikarya</taxon>
        <taxon>Ascomycota</taxon>
        <taxon>Pezizomycotina</taxon>
        <taxon>Sordariomycetes</taxon>
        <taxon>Sordariomycetidae</taxon>
        <taxon>Sordariales</taxon>
        <taxon>Lasiosphaeriaceae</taxon>
        <taxon>Apiosordaria</taxon>
    </lineage>
</organism>
<feature type="domain" description="Rhodopsin" evidence="8">
    <location>
        <begin position="39"/>
        <end position="273"/>
    </location>
</feature>
<dbReference type="InterPro" id="IPR049326">
    <property type="entry name" value="Rhodopsin_dom_fungi"/>
</dbReference>
<keyword evidence="4 7" id="KW-0472">Membrane</keyword>
<feature type="transmembrane region" description="Helical" evidence="7">
    <location>
        <begin position="55"/>
        <end position="75"/>
    </location>
</feature>
<evidence type="ECO:0000256" key="2">
    <source>
        <dbReference type="ARBA" id="ARBA00022692"/>
    </source>
</evidence>
<keyword evidence="10" id="KW-1185">Reference proteome</keyword>
<dbReference type="GO" id="GO:0016020">
    <property type="term" value="C:membrane"/>
    <property type="evidence" value="ECO:0007669"/>
    <property type="project" value="UniProtKB-SubCell"/>
</dbReference>
<keyword evidence="2 7" id="KW-0812">Transmembrane</keyword>
<dbReference type="Proteomes" id="UP001172159">
    <property type="component" value="Unassembled WGS sequence"/>
</dbReference>
<reference evidence="9" key="1">
    <citation type="submission" date="2023-06" db="EMBL/GenBank/DDBJ databases">
        <title>Genome-scale phylogeny and comparative genomics of the fungal order Sordariales.</title>
        <authorList>
            <consortium name="Lawrence Berkeley National Laboratory"/>
            <person name="Hensen N."/>
            <person name="Bonometti L."/>
            <person name="Westerberg I."/>
            <person name="Brannstrom I.O."/>
            <person name="Guillou S."/>
            <person name="Cros-Aarteil S."/>
            <person name="Calhoun S."/>
            <person name="Haridas S."/>
            <person name="Kuo A."/>
            <person name="Mondo S."/>
            <person name="Pangilinan J."/>
            <person name="Riley R."/>
            <person name="Labutti K."/>
            <person name="Andreopoulos B."/>
            <person name="Lipzen A."/>
            <person name="Chen C."/>
            <person name="Yanf M."/>
            <person name="Daum C."/>
            <person name="Ng V."/>
            <person name="Clum A."/>
            <person name="Steindorff A."/>
            <person name="Ohm R."/>
            <person name="Martin F."/>
            <person name="Silar P."/>
            <person name="Natvig D."/>
            <person name="Lalanne C."/>
            <person name="Gautier V."/>
            <person name="Ament-Velasquez S.L."/>
            <person name="Kruys A."/>
            <person name="Hutchinson M.I."/>
            <person name="Powell A.J."/>
            <person name="Barry K."/>
            <person name="Miller A.N."/>
            <person name="Grigoriev I.V."/>
            <person name="Debuchy R."/>
            <person name="Gladieux P."/>
            <person name="Thoren M.H."/>
            <person name="Johannesson H."/>
        </authorList>
    </citation>
    <scope>NUCLEOTIDE SEQUENCE</scope>
    <source>
        <strain evidence="9">CBS 540.89</strain>
    </source>
</reference>
<evidence type="ECO:0000256" key="1">
    <source>
        <dbReference type="ARBA" id="ARBA00004141"/>
    </source>
</evidence>
<proteinExistence type="inferred from homology"/>
<feature type="transmembrane region" description="Helical" evidence="7">
    <location>
        <begin position="211"/>
        <end position="229"/>
    </location>
</feature>
<protein>
    <recommendedName>
        <fullName evidence="8">Rhodopsin domain-containing protein</fullName>
    </recommendedName>
</protein>
<comment type="subcellular location">
    <subcellularLocation>
        <location evidence="1">Membrane</location>
        <topology evidence="1">Multi-pass membrane protein</topology>
    </subcellularLocation>
</comment>
<dbReference type="InterPro" id="IPR052337">
    <property type="entry name" value="SAT4-like"/>
</dbReference>
<feature type="compositionally biased region" description="Basic and acidic residues" evidence="6">
    <location>
        <begin position="341"/>
        <end position="351"/>
    </location>
</feature>